<feature type="domain" description="ELP1 three-helical bundle" evidence="1">
    <location>
        <begin position="81"/>
        <end position="226"/>
    </location>
</feature>
<dbReference type="PANTHER" id="PTHR12747:SF0">
    <property type="entry name" value="ELONGATOR COMPLEX PROTEIN 1"/>
    <property type="match status" value="1"/>
</dbReference>
<evidence type="ECO:0000313" key="3">
    <source>
        <dbReference type="Proteomes" id="UP000230423"/>
    </source>
</evidence>
<dbReference type="EMBL" id="KZ345983">
    <property type="protein sequence ID" value="PIO71333.1"/>
    <property type="molecule type" value="Genomic_DNA"/>
</dbReference>
<dbReference type="UniPathway" id="UPA00988"/>
<organism evidence="2 3">
    <name type="scientific">Teladorsagia circumcincta</name>
    <name type="common">Brown stomach worm</name>
    <name type="synonym">Ostertagia circumcincta</name>
    <dbReference type="NCBI Taxonomy" id="45464"/>
    <lineage>
        <taxon>Eukaryota</taxon>
        <taxon>Metazoa</taxon>
        <taxon>Ecdysozoa</taxon>
        <taxon>Nematoda</taxon>
        <taxon>Chromadorea</taxon>
        <taxon>Rhabditida</taxon>
        <taxon>Rhabditina</taxon>
        <taxon>Rhabditomorpha</taxon>
        <taxon>Strongyloidea</taxon>
        <taxon>Trichostrongylidae</taxon>
        <taxon>Teladorsagia</taxon>
    </lineage>
</organism>
<dbReference type="GO" id="GO:0002926">
    <property type="term" value="P:tRNA wobble base 5-methoxycarbonylmethyl-2-thiouridinylation"/>
    <property type="evidence" value="ECO:0007669"/>
    <property type="project" value="TreeGrafter"/>
</dbReference>
<sequence length="292" mass="32578">MAMNVDRYISRAHDFGISEELIEKSLNKMAAKLKTSGRWSEAARALRVAKASSSLLIEAYSKAGEWMNAVEVAERTKEMSSIKGLLVDRAHTMIKEFADRSEQFHSHTKRLGVVRDIKKERIINVKEGIENGGDLEAADLFSEAGSTYSIASRKTGKTGIDRKKQSLKEGGEYEDSALLLALAAHYKWMDEITAELVQLLPALVHTDEIALASSVQNAAEQFFDDLVTSRSRIWPNKLHPWDLPGPIYALYTINDVFTFPADGGMPEVVTLEPEIVAPTLDTNRKWKLQILS</sequence>
<dbReference type="GO" id="GO:0005829">
    <property type="term" value="C:cytosol"/>
    <property type="evidence" value="ECO:0007669"/>
    <property type="project" value="TreeGrafter"/>
</dbReference>
<evidence type="ECO:0000313" key="2">
    <source>
        <dbReference type="EMBL" id="PIO71333.1"/>
    </source>
</evidence>
<dbReference type="GO" id="GO:0000049">
    <property type="term" value="F:tRNA binding"/>
    <property type="evidence" value="ECO:0007669"/>
    <property type="project" value="TreeGrafter"/>
</dbReference>
<reference evidence="2 3" key="1">
    <citation type="submission" date="2015-09" db="EMBL/GenBank/DDBJ databases">
        <title>Draft genome of the parasitic nematode Teladorsagia circumcincta isolate WARC Sus (inbred).</title>
        <authorList>
            <person name="Mitreva M."/>
        </authorList>
    </citation>
    <scope>NUCLEOTIDE SEQUENCE [LARGE SCALE GENOMIC DNA]</scope>
    <source>
        <strain evidence="2 3">S</strain>
    </source>
</reference>
<keyword evidence="3" id="KW-1185">Reference proteome</keyword>
<dbReference type="PANTHER" id="PTHR12747">
    <property type="entry name" value="ELONGATOR COMPLEX PROTEIN 1"/>
    <property type="match status" value="1"/>
</dbReference>
<dbReference type="GO" id="GO:0033588">
    <property type="term" value="C:elongator holoenzyme complex"/>
    <property type="evidence" value="ECO:0007669"/>
    <property type="project" value="InterPro"/>
</dbReference>
<dbReference type="Proteomes" id="UP000230423">
    <property type="component" value="Unassembled WGS sequence"/>
</dbReference>
<accession>A0A2G9UME4</accession>
<name>A0A2G9UME4_TELCI</name>
<dbReference type="InterPro" id="IPR006849">
    <property type="entry name" value="Elp1"/>
</dbReference>
<evidence type="ECO:0000259" key="1">
    <source>
        <dbReference type="Pfam" id="PF23936"/>
    </source>
</evidence>
<gene>
    <name evidence="2" type="ORF">TELCIR_06768</name>
</gene>
<proteinExistence type="predicted"/>
<dbReference type="Pfam" id="PF23936">
    <property type="entry name" value="HB_ELP1"/>
    <property type="match status" value="1"/>
</dbReference>
<protein>
    <recommendedName>
        <fullName evidence="1">ELP1 three-helical bundle domain-containing protein</fullName>
    </recommendedName>
</protein>
<dbReference type="AlphaFoldDB" id="A0A2G9UME4"/>
<dbReference type="OrthoDB" id="40048at2759"/>
<dbReference type="InterPro" id="IPR056169">
    <property type="entry name" value="HB_ELP1"/>
</dbReference>